<evidence type="ECO:0000313" key="2">
    <source>
        <dbReference type="EMBL" id="MDQ1027396.1"/>
    </source>
</evidence>
<reference evidence="2 3" key="1">
    <citation type="submission" date="2023-07" db="EMBL/GenBank/DDBJ databases">
        <title>Comparative genomics of wheat-associated soil bacteria to identify genetic determinants of phenazine resistance.</title>
        <authorList>
            <person name="Mouncey N."/>
        </authorList>
    </citation>
    <scope>NUCLEOTIDE SEQUENCE [LARGE SCALE GENOMIC DNA]</scope>
    <source>
        <strain evidence="2 3">V2I4</strain>
    </source>
</reference>
<keyword evidence="3" id="KW-1185">Reference proteome</keyword>
<dbReference type="InterPro" id="IPR002575">
    <property type="entry name" value="Aminoglycoside_PTrfase"/>
</dbReference>
<dbReference type="InterPro" id="IPR011009">
    <property type="entry name" value="Kinase-like_dom_sf"/>
</dbReference>
<evidence type="ECO:0000313" key="3">
    <source>
        <dbReference type="Proteomes" id="UP001230328"/>
    </source>
</evidence>
<dbReference type="Gene3D" id="3.90.1200.10">
    <property type="match status" value="1"/>
</dbReference>
<name>A0ABU0SV54_9ACTN</name>
<proteinExistence type="predicted"/>
<dbReference type="PANTHER" id="PTHR40086:SF1">
    <property type="entry name" value="CELL CYCLE REGULATOR CCRZ"/>
    <property type="match status" value="1"/>
</dbReference>
<feature type="domain" description="Aminoglycoside phosphotransferase" evidence="1">
    <location>
        <begin position="183"/>
        <end position="265"/>
    </location>
</feature>
<protein>
    <recommendedName>
        <fullName evidence="1">Aminoglycoside phosphotransferase domain-containing protein</fullName>
    </recommendedName>
</protein>
<sequence length="363" mass="41418">MSPEPSTTRRRASDLSDHSDAVEGPLCGYHHETYAFSLSAEAGAGFTGRWKIREPRERLLWFDRRCFRSEYELLYHLQRRIDVIPEVAPVEGVDLQRFIEGVTLGERHPSGEAVSGAVSEQILELFRQMIAVTSGALLVKRKCEPMDRADEGDSAGFLERLILFTQKRVYERNLSGYGGLFADLGLGPDSFGYLRKHVAGLKERPFCLLHGDLHRENFILDSAGKVWAIDWELAMLGDPLYDLATHLHLMRYPVQQEREIIQRWCAIAEEVREGSSEGWVEDLPRLLAYKKAQSLFTDVIRETQSLGVTGRFDRRRLREASWKVWDVLWAAAEPLGLTSRPSLLEIEAALLRWGDRARKSPQP</sequence>
<dbReference type="InterPro" id="IPR052077">
    <property type="entry name" value="CcrZ_PhaseVar_Mediator"/>
</dbReference>
<comment type="caution">
    <text evidence="2">The sequence shown here is derived from an EMBL/GenBank/DDBJ whole genome shotgun (WGS) entry which is preliminary data.</text>
</comment>
<dbReference type="Pfam" id="PF01636">
    <property type="entry name" value="APH"/>
    <property type="match status" value="1"/>
</dbReference>
<dbReference type="EMBL" id="JAUSZI010000002">
    <property type="protein sequence ID" value="MDQ1027396.1"/>
    <property type="molecule type" value="Genomic_DNA"/>
</dbReference>
<dbReference type="PANTHER" id="PTHR40086">
    <property type="entry name" value="PHOSPHOTRANSFERASE YTMP-RELATED"/>
    <property type="match status" value="1"/>
</dbReference>
<accession>A0ABU0SV54</accession>
<gene>
    <name evidence="2" type="ORF">QF035_004978</name>
</gene>
<dbReference type="SUPFAM" id="SSF56112">
    <property type="entry name" value="Protein kinase-like (PK-like)"/>
    <property type="match status" value="1"/>
</dbReference>
<evidence type="ECO:0000259" key="1">
    <source>
        <dbReference type="Pfam" id="PF01636"/>
    </source>
</evidence>
<organism evidence="2 3">
    <name type="scientific">Streptomyces umbrinus</name>
    <dbReference type="NCBI Taxonomy" id="67370"/>
    <lineage>
        <taxon>Bacteria</taxon>
        <taxon>Bacillati</taxon>
        <taxon>Actinomycetota</taxon>
        <taxon>Actinomycetes</taxon>
        <taxon>Kitasatosporales</taxon>
        <taxon>Streptomycetaceae</taxon>
        <taxon>Streptomyces</taxon>
        <taxon>Streptomyces phaeochromogenes group</taxon>
    </lineage>
</organism>
<dbReference type="Proteomes" id="UP001230328">
    <property type="component" value="Unassembled WGS sequence"/>
</dbReference>